<organism evidence="1 2">
    <name type="scientific">Cupriavidus pampae</name>
    <dbReference type="NCBI Taxonomy" id="659251"/>
    <lineage>
        <taxon>Bacteria</taxon>
        <taxon>Pseudomonadati</taxon>
        <taxon>Pseudomonadota</taxon>
        <taxon>Betaproteobacteria</taxon>
        <taxon>Burkholderiales</taxon>
        <taxon>Burkholderiaceae</taxon>
        <taxon>Cupriavidus</taxon>
    </lineage>
</organism>
<reference evidence="1 2" key="1">
    <citation type="submission" date="2021-08" db="EMBL/GenBank/DDBJ databases">
        <authorList>
            <person name="Peeters C."/>
        </authorList>
    </citation>
    <scope>NUCLEOTIDE SEQUENCE [LARGE SCALE GENOMIC DNA]</scope>
    <source>
        <strain evidence="1 2">LMG 32289</strain>
    </source>
</reference>
<gene>
    <name evidence="1" type="ORF">LMG32289_02576</name>
</gene>
<sequence length="188" mass="19316">MGTNPLQCLLSFFPHLAHVDDRNTRPSMKRLFASFLLCLAMFALPIQGAAAAVMMVCSAAEAAGLSMAERHAAVKAEAEAEIGTAQSHCHLQSVSDADDQPVWHDAADKDADAGATLPLGTHASHTSHAGHAAGTCSACAACAAGAMLLPEIPAVALIHQRHAAPLGAPAAFASYLPLPAERPPTPIC</sequence>
<evidence type="ECO:0000313" key="1">
    <source>
        <dbReference type="EMBL" id="CAG9172161.1"/>
    </source>
</evidence>
<dbReference type="Proteomes" id="UP000706525">
    <property type="component" value="Unassembled WGS sequence"/>
</dbReference>
<dbReference type="EMBL" id="CAJZAG010000004">
    <property type="protein sequence ID" value="CAG9172161.1"/>
    <property type="molecule type" value="Genomic_DNA"/>
</dbReference>
<protein>
    <recommendedName>
        <fullName evidence="3">CopL family metal-binding regulatory protein</fullName>
    </recommendedName>
</protein>
<evidence type="ECO:0008006" key="3">
    <source>
        <dbReference type="Google" id="ProtNLM"/>
    </source>
</evidence>
<accession>A0ABM8WX76</accession>
<evidence type="ECO:0000313" key="2">
    <source>
        <dbReference type="Proteomes" id="UP000706525"/>
    </source>
</evidence>
<keyword evidence="2" id="KW-1185">Reference proteome</keyword>
<name>A0ABM8WX76_9BURK</name>
<comment type="caution">
    <text evidence="1">The sequence shown here is derived from an EMBL/GenBank/DDBJ whole genome shotgun (WGS) entry which is preliminary data.</text>
</comment>
<proteinExistence type="predicted"/>